<evidence type="ECO:0000313" key="5">
    <source>
        <dbReference type="EMBL" id="MDE1465963.1"/>
    </source>
</evidence>
<dbReference type="PANTHER" id="PTHR45566:SF1">
    <property type="entry name" value="HTH-TYPE TRANSCRIPTIONAL REGULATOR YHJB-RELATED"/>
    <property type="match status" value="1"/>
</dbReference>
<keyword evidence="2" id="KW-0597">Phosphoprotein</keyword>
<dbReference type="PROSITE" id="PS50043">
    <property type="entry name" value="HTH_LUXR_2"/>
    <property type="match status" value="1"/>
</dbReference>
<dbReference type="RefSeq" id="WP_274692262.1">
    <property type="nucleotide sequence ID" value="NZ_JAPMOU010000108.1"/>
</dbReference>
<gene>
    <name evidence="5" type="ORF">ORQ98_28790</name>
</gene>
<dbReference type="Proteomes" id="UP001528823">
    <property type="component" value="Unassembled WGS sequence"/>
</dbReference>
<dbReference type="PROSITE" id="PS50110">
    <property type="entry name" value="RESPONSE_REGULATORY"/>
    <property type="match status" value="1"/>
</dbReference>
<dbReference type="CDD" id="cd06170">
    <property type="entry name" value="LuxR_C_like"/>
    <property type="match status" value="1"/>
</dbReference>
<feature type="modified residue" description="4-aspartylphosphate" evidence="2">
    <location>
        <position position="58"/>
    </location>
</feature>
<dbReference type="PANTHER" id="PTHR45566">
    <property type="entry name" value="HTH-TYPE TRANSCRIPTIONAL REGULATOR YHJB-RELATED"/>
    <property type="match status" value="1"/>
</dbReference>
<dbReference type="Gene3D" id="3.40.50.2300">
    <property type="match status" value="1"/>
</dbReference>
<keyword evidence="1" id="KW-0238">DNA-binding</keyword>
<evidence type="ECO:0000256" key="1">
    <source>
        <dbReference type="ARBA" id="ARBA00023125"/>
    </source>
</evidence>
<dbReference type="PRINTS" id="PR00038">
    <property type="entry name" value="HTHLUXR"/>
</dbReference>
<comment type="caution">
    <text evidence="5">The sequence shown here is derived from an EMBL/GenBank/DDBJ whole genome shotgun (WGS) entry which is preliminary data.</text>
</comment>
<evidence type="ECO:0000259" key="4">
    <source>
        <dbReference type="PROSITE" id="PS50110"/>
    </source>
</evidence>
<dbReference type="InterPro" id="IPR051015">
    <property type="entry name" value="EvgA-like"/>
</dbReference>
<protein>
    <submittedName>
        <fullName evidence="5">Response regulator transcription factor</fullName>
    </submittedName>
</protein>
<accession>A0ABT5UHT8</accession>
<evidence type="ECO:0000256" key="2">
    <source>
        <dbReference type="PROSITE-ProRule" id="PRU00169"/>
    </source>
</evidence>
<name>A0ABT5UHT8_9GAMM</name>
<keyword evidence="6" id="KW-1185">Reference proteome</keyword>
<dbReference type="Pfam" id="PF00072">
    <property type="entry name" value="Response_reg"/>
    <property type="match status" value="1"/>
</dbReference>
<evidence type="ECO:0000259" key="3">
    <source>
        <dbReference type="PROSITE" id="PS50043"/>
    </source>
</evidence>
<sequence length="224" mass="25397">MAKHYQIFIHDNHPLFRAELIRVIKSQLTQTTLYEVDHPLLWLSKIKRLPGNKLLLLDILADGGYGLAHIYYLKRYTPQIKIIAMSPTNNTDSTAAKAYWLGASGIFPKKSGATQLIQLIHNIKNHGPTPNYNQQITPEEREQLSFICDRIKLLSIQQYKVLILLTAGKVNKQIAQVLGVAEATVKAHLTSIFKKLGVRNRTQAIITMKVLQSYLVNRPSFQTV</sequence>
<reference evidence="5 6" key="1">
    <citation type="submission" date="2022-11" db="EMBL/GenBank/DDBJ databases">
        <title>Spartinivicinus poritis sp. nov., isolated from scleractinian coral Porites lutea.</title>
        <authorList>
            <person name="Zhang G."/>
            <person name="Cai L."/>
            <person name="Wei Q."/>
        </authorList>
    </citation>
    <scope>NUCLEOTIDE SEQUENCE [LARGE SCALE GENOMIC DNA]</scope>
    <source>
        <strain evidence="5 6">A2-2</strain>
    </source>
</reference>
<dbReference type="Pfam" id="PF00196">
    <property type="entry name" value="GerE"/>
    <property type="match status" value="1"/>
</dbReference>
<dbReference type="InterPro" id="IPR001789">
    <property type="entry name" value="Sig_transdc_resp-reg_receiver"/>
</dbReference>
<feature type="domain" description="HTH luxR-type" evidence="3">
    <location>
        <begin position="147"/>
        <end position="212"/>
    </location>
</feature>
<dbReference type="InterPro" id="IPR016032">
    <property type="entry name" value="Sig_transdc_resp-reg_C-effctor"/>
</dbReference>
<dbReference type="InterPro" id="IPR000792">
    <property type="entry name" value="Tscrpt_reg_LuxR_C"/>
</dbReference>
<evidence type="ECO:0000313" key="6">
    <source>
        <dbReference type="Proteomes" id="UP001528823"/>
    </source>
</evidence>
<dbReference type="SUPFAM" id="SSF46894">
    <property type="entry name" value="C-terminal effector domain of the bipartite response regulators"/>
    <property type="match status" value="1"/>
</dbReference>
<feature type="domain" description="Response regulatory" evidence="4">
    <location>
        <begin position="6"/>
        <end position="124"/>
    </location>
</feature>
<dbReference type="SMART" id="SM00421">
    <property type="entry name" value="HTH_LUXR"/>
    <property type="match status" value="1"/>
</dbReference>
<dbReference type="SUPFAM" id="SSF52172">
    <property type="entry name" value="CheY-like"/>
    <property type="match status" value="1"/>
</dbReference>
<dbReference type="InterPro" id="IPR011006">
    <property type="entry name" value="CheY-like_superfamily"/>
</dbReference>
<organism evidence="5 6">
    <name type="scientific">Spartinivicinus poritis</name>
    <dbReference type="NCBI Taxonomy" id="2994640"/>
    <lineage>
        <taxon>Bacteria</taxon>
        <taxon>Pseudomonadati</taxon>
        <taxon>Pseudomonadota</taxon>
        <taxon>Gammaproteobacteria</taxon>
        <taxon>Oceanospirillales</taxon>
        <taxon>Zooshikellaceae</taxon>
        <taxon>Spartinivicinus</taxon>
    </lineage>
</organism>
<proteinExistence type="predicted"/>
<dbReference type="PROSITE" id="PS00622">
    <property type="entry name" value="HTH_LUXR_1"/>
    <property type="match status" value="1"/>
</dbReference>
<dbReference type="EMBL" id="JAPMOU010000108">
    <property type="protein sequence ID" value="MDE1465963.1"/>
    <property type="molecule type" value="Genomic_DNA"/>
</dbReference>